<dbReference type="InterPro" id="IPR036388">
    <property type="entry name" value="WH-like_DNA-bd_sf"/>
</dbReference>
<name>A0A084E4X0_SPHYA</name>
<dbReference type="eggNOG" id="COG2378">
    <property type="taxonomic scope" value="Bacteria"/>
</dbReference>
<protein>
    <submittedName>
        <fullName evidence="3">DeoR family transcriptional regulator</fullName>
    </submittedName>
</protein>
<dbReference type="PATRIC" id="fig|13690.10.peg.5196"/>
<dbReference type="Pfam" id="PF25583">
    <property type="entry name" value="WCX"/>
    <property type="match status" value="1"/>
</dbReference>
<dbReference type="InterPro" id="IPR026881">
    <property type="entry name" value="WYL_dom"/>
</dbReference>
<feature type="domain" description="WCX" evidence="2">
    <location>
        <begin position="247"/>
        <end position="323"/>
    </location>
</feature>
<accession>A0A084E4X0</accession>
<dbReference type="RefSeq" id="WP_051887077.1">
    <property type="nucleotide sequence ID" value="NZ_JGVR01000060.1"/>
</dbReference>
<gene>
    <name evidence="3" type="ORF">CP98_05027</name>
</gene>
<proteinExistence type="predicted"/>
<feature type="domain" description="WYL" evidence="1">
    <location>
        <begin position="151"/>
        <end position="218"/>
    </location>
</feature>
<evidence type="ECO:0000313" key="3">
    <source>
        <dbReference type="EMBL" id="KEZ13012.1"/>
    </source>
</evidence>
<dbReference type="InterPro" id="IPR051534">
    <property type="entry name" value="CBASS_pafABC_assoc_protein"/>
</dbReference>
<dbReference type="EMBL" id="JGVR01000060">
    <property type="protein sequence ID" value="KEZ13012.1"/>
    <property type="molecule type" value="Genomic_DNA"/>
</dbReference>
<comment type="caution">
    <text evidence="3">The sequence shown here is derived from an EMBL/GenBank/DDBJ whole genome shotgun (WGS) entry which is preliminary data.</text>
</comment>
<organism evidence="3 4">
    <name type="scientific">Sphingobium yanoikuyae</name>
    <name type="common">Sphingomonas yanoikuyae</name>
    <dbReference type="NCBI Taxonomy" id="13690"/>
    <lineage>
        <taxon>Bacteria</taxon>
        <taxon>Pseudomonadati</taxon>
        <taxon>Pseudomonadota</taxon>
        <taxon>Alphaproteobacteria</taxon>
        <taxon>Sphingomonadales</taxon>
        <taxon>Sphingomonadaceae</taxon>
        <taxon>Sphingobium</taxon>
    </lineage>
</organism>
<dbReference type="InterPro" id="IPR057727">
    <property type="entry name" value="WCX_dom"/>
</dbReference>
<dbReference type="AlphaFoldDB" id="A0A084E4X0"/>
<dbReference type="Pfam" id="PF13280">
    <property type="entry name" value="WYL"/>
    <property type="match status" value="1"/>
</dbReference>
<reference evidence="3 4" key="1">
    <citation type="submission" date="2014-03" db="EMBL/GenBank/DDBJ databases">
        <title>Genome sequence of Sphingobium yanoikuyae B1.</title>
        <authorList>
            <person name="Gan H.M."/>
            <person name="Gan H.Y."/>
            <person name="Savka M.A."/>
        </authorList>
    </citation>
    <scope>NUCLEOTIDE SEQUENCE [LARGE SCALE GENOMIC DNA]</scope>
    <source>
        <strain evidence="3 4">B1</strain>
    </source>
</reference>
<evidence type="ECO:0000259" key="1">
    <source>
        <dbReference type="Pfam" id="PF13280"/>
    </source>
</evidence>
<dbReference type="Gene3D" id="1.10.10.10">
    <property type="entry name" value="Winged helix-like DNA-binding domain superfamily/Winged helix DNA-binding domain"/>
    <property type="match status" value="1"/>
</dbReference>
<dbReference type="PROSITE" id="PS52050">
    <property type="entry name" value="WYL"/>
    <property type="match status" value="1"/>
</dbReference>
<evidence type="ECO:0000313" key="4">
    <source>
        <dbReference type="Proteomes" id="UP000028534"/>
    </source>
</evidence>
<dbReference type="PANTHER" id="PTHR34580:SF1">
    <property type="entry name" value="PROTEIN PAFC"/>
    <property type="match status" value="1"/>
</dbReference>
<sequence length="346" mass="39406">MTDRMAKLDRLLALVHALSESSEGLTLDEMAETLGVNRRTAERMRNIIARHFDLEEVSEDRRKRFFIRDSLRRVYTRPTAAEVAALQAEVDGRRGAGQTVRGDQLASLLSKVKGAFDDREKRRIDPDLEALTRLQRTMVTAGPVATVPPETVAIVQAAILSGCCIEFSYAAVQQQEPRWRRVIPFGIVHGPLSYLVGKMPDRENDPVYYRLDRMVEPRLSEKLGCAPDDWDIDAWLADSFAVWRDEKQDVVLRVHASAAARAHEWRFHRYQQIEALENGDLLIRFTSGGMRELAEHLFTWGNELVIEQPTALIELMRQRIIAALTMLPEQTTQPETTTFVAHSMQD</sequence>
<dbReference type="PANTHER" id="PTHR34580">
    <property type="match status" value="1"/>
</dbReference>
<evidence type="ECO:0000259" key="2">
    <source>
        <dbReference type="Pfam" id="PF25583"/>
    </source>
</evidence>
<dbReference type="Proteomes" id="UP000028534">
    <property type="component" value="Unassembled WGS sequence"/>
</dbReference>